<keyword evidence="4" id="KW-1185">Reference proteome</keyword>
<evidence type="ECO:0000259" key="2">
    <source>
        <dbReference type="Pfam" id="PF00850"/>
    </source>
</evidence>
<dbReference type="EMBL" id="JACGXL010000007">
    <property type="protein sequence ID" value="MBA8889483.1"/>
    <property type="molecule type" value="Genomic_DNA"/>
</dbReference>
<dbReference type="Pfam" id="PF00850">
    <property type="entry name" value="Hist_deacetyl"/>
    <property type="match status" value="1"/>
</dbReference>
<dbReference type="InterPro" id="IPR000286">
    <property type="entry name" value="HDACs"/>
</dbReference>
<comment type="caution">
    <text evidence="3">The sequence shown here is derived from an EMBL/GenBank/DDBJ whole genome shotgun (WGS) entry which is preliminary data.</text>
</comment>
<evidence type="ECO:0000313" key="3">
    <source>
        <dbReference type="EMBL" id="MBA8889483.1"/>
    </source>
</evidence>
<evidence type="ECO:0000313" key="4">
    <source>
        <dbReference type="Proteomes" id="UP000550401"/>
    </source>
</evidence>
<comment type="similarity">
    <text evidence="1">Belongs to the histone deacetylase family.</text>
</comment>
<dbReference type="GO" id="GO:0004407">
    <property type="term" value="F:histone deacetylase activity"/>
    <property type="evidence" value="ECO:0007669"/>
    <property type="project" value="TreeGrafter"/>
</dbReference>
<dbReference type="Gene3D" id="3.40.800.20">
    <property type="entry name" value="Histone deacetylase domain"/>
    <property type="match status" value="1"/>
</dbReference>
<protein>
    <submittedName>
        <fullName evidence="3">Acetoin utilization deacetylase AcuC-like enzyme</fullName>
    </submittedName>
</protein>
<dbReference type="PANTHER" id="PTHR10625:SF19">
    <property type="entry name" value="HISTONE DEACETYLASE 12"/>
    <property type="match status" value="1"/>
</dbReference>
<accession>A0A839F357</accession>
<dbReference type="InterPro" id="IPR023696">
    <property type="entry name" value="Ureohydrolase_dom_sf"/>
</dbReference>
<sequence length="276" mass="30192">MPSLARLGVAARALQDAGIADLHTPPPFDPRLLRGLHTDAYLDAFEAGLEPLASSQGIRWNARLRDATYAMLAGQLAAARHAWSHGLAMNLARGFHHAVPERGSGFCALNGLALLAHVWPTMKVFVIDCDEHGGNGTEEFAARLPNLYNASMFGTRFGCLGHERSWPYEVRLARDGRRAHLRALAAIEQRLARVAPDLVVYQAGADSHESDPKNRSGFSARALAERDLAVFRMARRAGVPLVFVVAGGYQRAADIARINLTTARCALRVFTPRRLR</sequence>
<organism evidence="3 4">
    <name type="scientific">Dokdonella fugitiva</name>
    <dbReference type="NCBI Taxonomy" id="328517"/>
    <lineage>
        <taxon>Bacteria</taxon>
        <taxon>Pseudomonadati</taxon>
        <taxon>Pseudomonadota</taxon>
        <taxon>Gammaproteobacteria</taxon>
        <taxon>Lysobacterales</taxon>
        <taxon>Rhodanobacteraceae</taxon>
        <taxon>Dokdonella</taxon>
    </lineage>
</organism>
<dbReference type="SUPFAM" id="SSF52768">
    <property type="entry name" value="Arginase/deacetylase"/>
    <property type="match status" value="1"/>
</dbReference>
<dbReference type="InterPro" id="IPR037138">
    <property type="entry name" value="His_deacetylse_dom_sf"/>
</dbReference>
<dbReference type="AlphaFoldDB" id="A0A839F357"/>
<reference evidence="3 4" key="1">
    <citation type="submission" date="2020-07" db="EMBL/GenBank/DDBJ databases">
        <title>Genomic Encyclopedia of Type Strains, Phase IV (KMG-V): Genome sequencing to study the core and pangenomes of soil and plant-associated prokaryotes.</title>
        <authorList>
            <person name="Whitman W."/>
        </authorList>
    </citation>
    <scope>NUCLEOTIDE SEQUENCE [LARGE SCALE GENOMIC DNA]</scope>
    <source>
        <strain evidence="3 4">RH2WT43</strain>
    </source>
</reference>
<dbReference type="RefSeq" id="WP_182532530.1">
    <property type="nucleotide sequence ID" value="NZ_JACGXL010000007.1"/>
</dbReference>
<dbReference type="PANTHER" id="PTHR10625">
    <property type="entry name" value="HISTONE DEACETYLASE HDAC1-RELATED"/>
    <property type="match status" value="1"/>
</dbReference>
<name>A0A839F357_9GAMM</name>
<evidence type="ECO:0000256" key="1">
    <source>
        <dbReference type="ARBA" id="ARBA00005947"/>
    </source>
</evidence>
<feature type="domain" description="Histone deacetylase" evidence="2">
    <location>
        <begin position="6"/>
        <end position="252"/>
    </location>
</feature>
<dbReference type="PRINTS" id="PR01270">
    <property type="entry name" value="HDASUPER"/>
</dbReference>
<dbReference type="InterPro" id="IPR023801">
    <property type="entry name" value="His_deacetylse_dom"/>
</dbReference>
<gene>
    <name evidence="3" type="ORF">FHW12_003729</name>
</gene>
<proteinExistence type="inferred from homology"/>
<dbReference type="Proteomes" id="UP000550401">
    <property type="component" value="Unassembled WGS sequence"/>
</dbReference>
<dbReference type="GO" id="GO:0040029">
    <property type="term" value="P:epigenetic regulation of gene expression"/>
    <property type="evidence" value="ECO:0007669"/>
    <property type="project" value="TreeGrafter"/>
</dbReference>